<evidence type="ECO:0000313" key="7">
    <source>
        <dbReference type="Proteomes" id="UP001497457"/>
    </source>
</evidence>
<sequence length="143" mass="16225">MDSNYIHRTVVVVAGRRHLVGRPARRQYRRTQDDDDDVIESAEDPSYLLFRERGDRADVPVATGNKRPRAAASSMAILGLQEVTPSNALQSECAVCLQDFDPEETLRAMPCSHAFHQQCISDWLRRNGVCPLCRHELPTHQQE</sequence>
<reference evidence="7" key="1">
    <citation type="submission" date="2024-06" db="EMBL/GenBank/DDBJ databases">
        <authorList>
            <person name="Ryan C."/>
        </authorList>
    </citation>
    <scope>NUCLEOTIDE SEQUENCE [LARGE SCALE GENOMIC DNA]</scope>
</reference>
<dbReference type="PANTHER" id="PTHR45931">
    <property type="entry name" value="SI:CH211-59O9.10"/>
    <property type="match status" value="1"/>
</dbReference>
<dbReference type="PANTHER" id="PTHR45931:SF23">
    <property type="entry name" value="OS12G0134500 PROTEIN"/>
    <property type="match status" value="1"/>
</dbReference>
<dbReference type="InterPro" id="IPR013083">
    <property type="entry name" value="Znf_RING/FYVE/PHD"/>
</dbReference>
<dbReference type="InterPro" id="IPR001841">
    <property type="entry name" value="Znf_RING"/>
</dbReference>
<dbReference type="InterPro" id="IPR051834">
    <property type="entry name" value="RING_finger_E3_ligase"/>
</dbReference>
<dbReference type="SUPFAM" id="SSF57850">
    <property type="entry name" value="RING/U-box"/>
    <property type="match status" value="1"/>
</dbReference>
<evidence type="ECO:0000313" key="6">
    <source>
        <dbReference type="EMBL" id="CAL5098339.1"/>
    </source>
</evidence>
<dbReference type="GO" id="GO:0008270">
    <property type="term" value="F:zinc ion binding"/>
    <property type="evidence" value="ECO:0007669"/>
    <property type="project" value="UniProtKB-KW"/>
</dbReference>
<feature type="domain" description="RING-type" evidence="5">
    <location>
        <begin position="93"/>
        <end position="134"/>
    </location>
</feature>
<dbReference type="Gene3D" id="3.30.40.10">
    <property type="entry name" value="Zinc/RING finger domain, C3HC4 (zinc finger)"/>
    <property type="match status" value="1"/>
</dbReference>
<dbReference type="EMBL" id="OZ075119">
    <property type="protein sequence ID" value="CAL5098339.1"/>
    <property type="molecule type" value="Genomic_DNA"/>
</dbReference>
<protein>
    <recommendedName>
        <fullName evidence="5">RING-type domain-containing protein</fullName>
    </recommendedName>
</protein>
<evidence type="ECO:0000256" key="3">
    <source>
        <dbReference type="ARBA" id="ARBA00022833"/>
    </source>
</evidence>
<organism evidence="6 7">
    <name type="scientific">Urochloa decumbens</name>
    <dbReference type="NCBI Taxonomy" id="240449"/>
    <lineage>
        <taxon>Eukaryota</taxon>
        <taxon>Viridiplantae</taxon>
        <taxon>Streptophyta</taxon>
        <taxon>Embryophyta</taxon>
        <taxon>Tracheophyta</taxon>
        <taxon>Spermatophyta</taxon>
        <taxon>Magnoliopsida</taxon>
        <taxon>Liliopsida</taxon>
        <taxon>Poales</taxon>
        <taxon>Poaceae</taxon>
        <taxon>PACMAD clade</taxon>
        <taxon>Panicoideae</taxon>
        <taxon>Panicodae</taxon>
        <taxon>Paniceae</taxon>
        <taxon>Melinidinae</taxon>
        <taxon>Urochloa</taxon>
    </lineage>
</organism>
<accession>A0ABC9GS08</accession>
<proteinExistence type="predicted"/>
<evidence type="ECO:0000256" key="2">
    <source>
        <dbReference type="ARBA" id="ARBA00022771"/>
    </source>
</evidence>
<evidence type="ECO:0000256" key="4">
    <source>
        <dbReference type="PROSITE-ProRule" id="PRU00175"/>
    </source>
</evidence>
<evidence type="ECO:0000256" key="1">
    <source>
        <dbReference type="ARBA" id="ARBA00022723"/>
    </source>
</evidence>
<dbReference type="PROSITE" id="PS50089">
    <property type="entry name" value="ZF_RING_2"/>
    <property type="match status" value="1"/>
</dbReference>
<dbReference type="AlphaFoldDB" id="A0ABC9GS08"/>
<dbReference type="SMART" id="SM00184">
    <property type="entry name" value="RING"/>
    <property type="match status" value="1"/>
</dbReference>
<keyword evidence="3" id="KW-0862">Zinc</keyword>
<reference evidence="6 7" key="2">
    <citation type="submission" date="2024-10" db="EMBL/GenBank/DDBJ databases">
        <authorList>
            <person name="Ryan C."/>
        </authorList>
    </citation>
    <scope>NUCLEOTIDE SEQUENCE [LARGE SCALE GENOMIC DNA]</scope>
</reference>
<dbReference type="Proteomes" id="UP001497457">
    <property type="component" value="Chromosome 9rd"/>
</dbReference>
<evidence type="ECO:0000259" key="5">
    <source>
        <dbReference type="PROSITE" id="PS50089"/>
    </source>
</evidence>
<gene>
    <name evidence="6" type="ORF">URODEC1_LOCUS118180</name>
</gene>
<keyword evidence="1" id="KW-0479">Metal-binding</keyword>
<name>A0ABC9GS08_9POAL</name>
<keyword evidence="2 4" id="KW-0863">Zinc-finger</keyword>
<dbReference type="Pfam" id="PF13639">
    <property type="entry name" value="zf-RING_2"/>
    <property type="match status" value="1"/>
</dbReference>
<keyword evidence="7" id="KW-1185">Reference proteome</keyword>